<comment type="cofactor">
    <cofactor evidence="6">
        <name>Zn(2+)</name>
        <dbReference type="ChEBI" id="CHEBI:29105"/>
    </cofactor>
</comment>
<evidence type="ECO:0000313" key="8">
    <source>
        <dbReference type="EMBL" id="MEY8040313.1"/>
    </source>
</evidence>
<dbReference type="InterPro" id="IPR020843">
    <property type="entry name" value="ER"/>
</dbReference>
<dbReference type="PANTHER" id="PTHR43880:SF12">
    <property type="entry name" value="ALCOHOL DEHYDROGENASE CLASS-3"/>
    <property type="match status" value="1"/>
</dbReference>
<evidence type="ECO:0000256" key="6">
    <source>
        <dbReference type="RuleBase" id="RU361277"/>
    </source>
</evidence>
<dbReference type="InterPro" id="IPR011032">
    <property type="entry name" value="GroES-like_sf"/>
</dbReference>
<dbReference type="PROSITE" id="PS00059">
    <property type="entry name" value="ADH_ZINC"/>
    <property type="match status" value="1"/>
</dbReference>
<gene>
    <name evidence="8" type="ORF">AB8O55_12985</name>
</gene>
<keyword evidence="9" id="KW-1185">Reference proteome</keyword>
<evidence type="ECO:0000313" key="9">
    <source>
        <dbReference type="Proteomes" id="UP001564626"/>
    </source>
</evidence>
<dbReference type="EMBL" id="JBGEHV010000020">
    <property type="protein sequence ID" value="MEY8040313.1"/>
    <property type="molecule type" value="Genomic_DNA"/>
</dbReference>
<dbReference type="InterPro" id="IPR013154">
    <property type="entry name" value="ADH-like_N"/>
</dbReference>
<dbReference type="Gene3D" id="3.90.180.10">
    <property type="entry name" value="Medium-chain alcohol dehydrogenases, catalytic domain"/>
    <property type="match status" value="1"/>
</dbReference>
<proteinExistence type="inferred from homology"/>
<keyword evidence="4" id="KW-0560">Oxidoreductase</keyword>
<dbReference type="Proteomes" id="UP001564626">
    <property type="component" value="Unassembled WGS sequence"/>
</dbReference>
<evidence type="ECO:0000256" key="4">
    <source>
        <dbReference type="ARBA" id="ARBA00023002"/>
    </source>
</evidence>
<dbReference type="InterPro" id="IPR036291">
    <property type="entry name" value="NAD(P)-bd_dom_sf"/>
</dbReference>
<evidence type="ECO:0000256" key="2">
    <source>
        <dbReference type="ARBA" id="ARBA00022723"/>
    </source>
</evidence>
<name>A0ABV4CIK4_9PSEU</name>
<feature type="domain" description="Enoyl reductase (ER)" evidence="7">
    <location>
        <begin position="10"/>
        <end position="360"/>
    </location>
</feature>
<protein>
    <submittedName>
        <fullName evidence="8">Zn-dependent alcohol dehydrogenase</fullName>
    </submittedName>
</protein>
<dbReference type="SUPFAM" id="SSF50129">
    <property type="entry name" value="GroES-like"/>
    <property type="match status" value="2"/>
</dbReference>
<dbReference type="Pfam" id="PF08240">
    <property type="entry name" value="ADH_N"/>
    <property type="match status" value="1"/>
</dbReference>
<comment type="similarity">
    <text evidence="1 6">Belongs to the zinc-containing alcohol dehydrogenase family.</text>
</comment>
<evidence type="ECO:0000259" key="7">
    <source>
        <dbReference type="SMART" id="SM00829"/>
    </source>
</evidence>
<dbReference type="InterPro" id="IPR002328">
    <property type="entry name" value="ADH_Zn_CS"/>
</dbReference>
<comment type="caution">
    <text evidence="8">The sequence shown here is derived from an EMBL/GenBank/DDBJ whole genome shotgun (WGS) entry which is preliminary data.</text>
</comment>
<dbReference type="RefSeq" id="WP_345366724.1">
    <property type="nucleotide sequence ID" value="NZ_BAABII010000016.1"/>
</dbReference>
<reference evidence="8 9" key="1">
    <citation type="submission" date="2024-08" db="EMBL/GenBank/DDBJ databases">
        <title>Genome mining of Saccharopolyspora cebuensis PGLac3 from Nigerian medicinal plant.</title>
        <authorList>
            <person name="Ezeobiora C.E."/>
            <person name="Igbokwe N.H."/>
            <person name="Amin D.H."/>
            <person name="Mendie U.E."/>
        </authorList>
    </citation>
    <scope>NUCLEOTIDE SEQUENCE [LARGE SCALE GENOMIC DNA]</scope>
    <source>
        <strain evidence="8 9">PGLac3</strain>
    </source>
</reference>
<dbReference type="Gene3D" id="3.40.50.720">
    <property type="entry name" value="NAD(P)-binding Rossmann-like Domain"/>
    <property type="match status" value="1"/>
</dbReference>
<evidence type="ECO:0000256" key="3">
    <source>
        <dbReference type="ARBA" id="ARBA00022833"/>
    </source>
</evidence>
<dbReference type="PANTHER" id="PTHR43880">
    <property type="entry name" value="ALCOHOL DEHYDROGENASE"/>
    <property type="match status" value="1"/>
</dbReference>
<sequence>MQCKAAVLESAPGPLVIGEIDVDSPAPDEILVRTVAAGVCHSDLHFMEGKYPYPLPVVLGHESAGVVEAVGDRVTGFAPGDHVITCLSVFCGRCDYCLSGRPQLCSKEGVLRPASAPPRLSRDGQPVHQFLFTSSFAEYMLVHQHGAVKIREDMPLDKAALIGCGVTTGAGAVINTAGVRPGETVAVVGCGGIGLSALQGAVIAGAGRVIAIDRVASKLDLARRFGATDVINAAEVDAVAAVRELTAGGVEHSFEAVGVASAAQQCFDMLRPGGTATIIGMIPVGEKVEIDGPSLLQEKRIQGSTMGSNRFRVDMPRYVDMYLAGKLDLDSMVSGTIGLEGINEAYDELKLGEVARQIVLFD</sequence>
<organism evidence="8 9">
    <name type="scientific">Saccharopolyspora cebuensis</name>
    <dbReference type="NCBI Taxonomy" id="418759"/>
    <lineage>
        <taxon>Bacteria</taxon>
        <taxon>Bacillati</taxon>
        <taxon>Actinomycetota</taxon>
        <taxon>Actinomycetes</taxon>
        <taxon>Pseudonocardiales</taxon>
        <taxon>Pseudonocardiaceae</taxon>
        <taxon>Saccharopolyspora</taxon>
    </lineage>
</organism>
<keyword evidence="5" id="KW-0520">NAD</keyword>
<accession>A0ABV4CIK4</accession>
<keyword evidence="3 6" id="KW-0862">Zinc</keyword>
<dbReference type="CDD" id="cd08279">
    <property type="entry name" value="Zn_ADH_class_III"/>
    <property type="match status" value="1"/>
</dbReference>
<keyword evidence="2 6" id="KW-0479">Metal-binding</keyword>
<dbReference type="Pfam" id="PF00107">
    <property type="entry name" value="ADH_zinc_N"/>
    <property type="match status" value="1"/>
</dbReference>
<evidence type="ECO:0000256" key="1">
    <source>
        <dbReference type="ARBA" id="ARBA00008072"/>
    </source>
</evidence>
<evidence type="ECO:0000256" key="5">
    <source>
        <dbReference type="ARBA" id="ARBA00023027"/>
    </source>
</evidence>
<dbReference type="SUPFAM" id="SSF51735">
    <property type="entry name" value="NAD(P)-binding Rossmann-fold domains"/>
    <property type="match status" value="1"/>
</dbReference>
<dbReference type="InterPro" id="IPR013149">
    <property type="entry name" value="ADH-like_C"/>
</dbReference>
<dbReference type="SMART" id="SM00829">
    <property type="entry name" value="PKS_ER"/>
    <property type="match status" value="1"/>
</dbReference>